<accession>A0A328N5K8</accession>
<comment type="caution">
    <text evidence="3">The sequence shown here is derived from an EMBL/GenBank/DDBJ whole genome shotgun (WGS) entry which is preliminary data.</text>
</comment>
<dbReference type="EMBL" id="PYAA01000011">
    <property type="protein sequence ID" value="RAO03069.1"/>
    <property type="molecule type" value="Genomic_DNA"/>
</dbReference>
<feature type="region of interest" description="Disordered" evidence="1">
    <location>
        <begin position="77"/>
        <end position="104"/>
    </location>
</feature>
<feature type="transmembrane region" description="Helical" evidence="2">
    <location>
        <begin position="38"/>
        <end position="58"/>
    </location>
</feature>
<keyword evidence="2" id="KW-0812">Transmembrane</keyword>
<name>A0A328N5K8_9ACTN</name>
<gene>
    <name evidence="3" type="ORF">LAH08_02079</name>
</gene>
<proteinExistence type="predicted"/>
<keyword evidence="2" id="KW-0472">Membrane</keyword>
<keyword evidence="2" id="KW-1133">Transmembrane helix</keyword>
<organism evidence="3 4">
    <name type="scientific">Micromonospora noduli</name>
    <dbReference type="NCBI Taxonomy" id="709876"/>
    <lineage>
        <taxon>Bacteria</taxon>
        <taxon>Bacillati</taxon>
        <taxon>Actinomycetota</taxon>
        <taxon>Actinomycetes</taxon>
        <taxon>Micromonosporales</taxon>
        <taxon>Micromonosporaceae</taxon>
        <taxon>Micromonospora</taxon>
    </lineage>
</organism>
<reference evidence="3 4" key="1">
    <citation type="submission" date="2018-03" db="EMBL/GenBank/DDBJ databases">
        <title>Defining the species Micromonospora saelicesensis and Micromonospora noduli under the framework of genomics.</title>
        <authorList>
            <person name="Riesco R."/>
            <person name="Trujillo M.E."/>
        </authorList>
    </citation>
    <scope>NUCLEOTIDE SEQUENCE [LARGE SCALE GENOMIC DNA]</scope>
    <source>
        <strain evidence="3 4">LAH08</strain>
    </source>
</reference>
<dbReference type="Proteomes" id="UP000248966">
    <property type="component" value="Unassembled WGS sequence"/>
</dbReference>
<evidence type="ECO:0000256" key="2">
    <source>
        <dbReference type="SAM" id="Phobius"/>
    </source>
</evidence>
<protein>
    <submittedName>
        <fullName evidence="3">Uncharacterized protein</fullName>
    </submittedName>
</protein>
<dbReference type="AlphaFoldDB" id="A0A328N5K8"/>
<evidence type="ECO:0000313" key="3">
    <source>
        <dbReference type="EMBL" id="RAO03069.1"/>
    </source>
</evidence>
<evidence type="ECO:0000313" key="4">
    <source>
        <dbReference type="Proteomes" id="UP000248966"/>
    </source>
</evidence>
<sequence>MSHTPWLEDRRWRWRVIVLILVLIVTGTLIWLGYDPLAAVGATVIIFVVASHAVGWIVNDRNTAPPPPLATFIPPAEPAPAVDGPLVDGPPGTERPTDGRGVAA</sequence>
<evidence type="ECO:0000256" key="1">
    <source>
        <dbReference type="SAM" id="MobiDB-lite"/>
    </source>
</evidence>
<feature type="transmembrane region" description="Helical" evidence="2">
    <location>
        <begin position="12"/>
        <end position="32"/>
    </location>
</feature>